<evidence type="ECO:0000256" key="1">
    <source>
        <dbReference type="ARBA" id="ARBA00001974"/>
    </source>
</evidence>
<dbReference type="InterPro" id="IPR023209">
    <property type="entry name" value="DAO"/>
</dbReference>
<accession>J4H2B3</accession>
<feature type="binding site" evidence="6">
    <location>
        <position position="347"/>
    </location>
    <ligand>
        <name>D-dopa</name>
        <dbReference type="ChEBI" id="CHEBI:149689"/>
    </ligand>
</feature>
<dbReference type="FunCoup" id="J4H2B3">
    <property type="interactions" value="54"/>
</dbReference>
<dbReference type="GO" id="GO:0019478">
    <property type="term" value="P:D-amino acid catabolic process"/>
    <property type="evidence" value="ECO:0007669"/>
    <property type="project" value="TreeGrafter"/>
</dbReference>
<feature type="domain" description="FAD dependent oxidoreductase" evidence="7">
    <location>
        <begin position="11"/>
        <end position="361"/>
    </location>
</feature>
<reference evidence="8 9" key="1">
    <citation type="journal article" date="2012" name="Appl. Environ. Microbiol.">
        <title>Short-read sequencing for genomic analysis of the brown rot fungus Fibroporia radiculosa.</title>
        <authorList>
            <person name="Tang J.D."/>
            <person name="Perkins A.D."/>
            <person name="Sonstegard T.S."/>
            <person name="Schroeder S.G."/>
            <person name="Burgess S.C."/>
            <person name="Diehl S.V."/>
        </authorList>
    </citation>
    <scope>NUCLEOTIDE SEQUENCE [LARGE SCALE GENOMIC DNA]</scope>
    <source>
        <strain evidence="8 9">TFFH 294</strain>
    </source>
</reference>
<keyword evidence="4 6" id="KW-0274">FAD</keyword>
<dbReference type="AlphaFoldDB" id="J4H2B3"/>
<dbReference type="Pfam" id="PF01266">
    <property type="entry name" value="DAO"/>
    <property type="match status" value="1"/>
</dbReference>
<keyword evidence="5" id="KW-0560">Oxidoreductase</keyword>
<protein>
    <recommendedName>
        <fullName evidence="7">FAD dependent oxidoreductase domain-containing protein</fullName>
    </recommendedName>
</protein>
<comment type="cofactor">
    <cofactor evidence="1 6">
        <name>FAD</name>
        <dbReference type="ChEBI" id="CHEBI:57692"/>
    </cofactor>
</comment>
<evidence type="ECO:0000313" key="8">
    <source>
        <dbReference type="EMBL" id="CCM01224.1"/>
    </source>
</evidence>
<dbReference type="SUPFAM" id="SSF54373">
    <property type="entry name" value="FAD-linked reductases, C-terminal domain"/>
    <property type="match status" value="1"/>
</dbReference>
<dbReference type="PANTHER" id="PTHR11530">
    <property type="entry name" value="D-AMINO ACID OXIDASE"/>
    <property type="match status" value="1"/>
</dbReference>
<dbReference type="EMBL" id="HE797023">
    <property type="protein sequence ID" value="CCM01224.1"/>
    <property type="molecule type" value="Genomic_DNA"/>
</dbReference>
<dbReference type="HOGENOM" id="CLU_034311_1_1_1"/>
<dbReference type="InParanoid" id="J4H2B3"/>
<dbReference type="GO" id="GO:0003884">
    <property type="term" value="F:D-amino-acid oxidase activity"/>
    <property type="evidence" value="ECO:0007669"/>
    <property type="project" value="InterPro"/>
</dbReference>
<dbReference type="InterPro" id="IPR006076">
    <property type="entry name" value="FAD-dep_OxRdtase"/>
</dbReference>
<sequence length="373" mass="40300">MPSSANNIRNIVVVGAGVAGLTTAITIQEKGGYSVTIVAETFPSDPKTIKYCSFWAGGHHVSHAGGDARLQKIDSDTFKIMWDLSAPGGDAEACFMRISETQYFYDGRDAHLDWMPDFKRLPEDSLVPGAKVGVTFTTLTFDCPKYVNYLLARFLARGGTVVRGSVQHVNQVAEGGADIFARGRASSAPVDAVIVCPGLGARTLGGVEDDQVYPVGGQTVLLRAPWVTFGRSASHLSEARWTFTIPRKSGEIICGGTKVDNDWYPVPRPETTEDILKRCLALCPELAPPEVRAVREPTVDDIRSLILEEGVGLRPARKGGIRLDVEWIEGRKGQGKIPMVFNYGHSGAGFQSSWGSASIALDLLEKSLDAFSL</sequence>
<feature type="binding site" evidence="6">
    <location>
        <position position="314"/>
    </location>
    <ligand>
        <name>D-dopa</name>
        <dbReference type="ChEBI" id="CHEBI:149689"/>
    </ligand>
</feature>
<proteinExistence type="inferred from homology"/>
<dbReference type="Gene3D" id="3.40.50.720">
    <property type="entry name" value="NAD(P)-binding Rossmann-like Domain"/>
    <property type="match status" value="1"/>
</dbReference>
<keyword evidence="3" id="KW-0285">Flavoprotein</keyword>
<dbReference type="STRING" id="599839.J4H2B3"/>
<dbReference type="OrthoDB" id="2015447at2759"/>
<evidence type="ECO:0000259" key="7">
    <source>
        <dbReference type="Pfam" id="PF01266"/>
    </source>
</evidence>
<dbReference type="GO" id="GO:0005737">
    <property type="term" value="C:cytoplasm"/>
    <property type="evidence" value="ECO:0007669"/>
    <property type="project" value="TreeGrafter"/>
</dbReference>
<dbReference type="SUPFAM" id="SSF51971">
    <property type="entry name" value="Nucleotide-binding domain"/>
    <property type="match status" value="1"/>
</dbReference>
<dbReference type="PANTHER" id="PTHR11530:SF11">
    <property type="entry name" value="D-ASPARTATE OXIDASE"/>
    <property type="match status" value="1"/>
</dbReference>
<dbReference type="GeneID" id="24096135"/>
<keyword evidence="9" id="KW-1185">Reference proteome</keyword>
<dbReference type="RefSeq" id="XP_012180507.1">
    <property type="nucleotide sequence ID" value="XM_012325117.1"/>
</dbReference>
<evidence type="ECO:0000256" key="6">
    <source>
        <dbReference type="PIRSR" id="PIRSR000189-1"/>
    </source>
</evidence>
<gene>
    <name evidence="8" type="ORF">FIBRA_03272</name>
</gene>
<dbReference type="PIRSF" id="PIRSF000189">
    <property type="entry name" value="D-aa_oxidase"/>
    <property type="match status" value="1"/>
</dbReference>
<organism evidence="8 9">
    <name type="scientific">Fibroporia radiculosa</name>
    <dbReference type="NCBI Taxonomy" id="599839"/>
    <lineage>
        <taxon>Eukaryota</taxon>
        <taxon>Fungi</taxon>
        <taxon>Dikarya</taxon>
        <taxon>Basidiomycota</taxon>
        <taxon>Agaricomycotina</taxon>
        <taxon>Agaricomycetes</taxon>
        <taxon>Polyporales</taxon>
        <taxon>Fibroporiaceae</taxon>
        <taxon>Fibroporia</taxon>
    </lineage>
</organism>
<evidence type="ECO:0000256" key="3">
    <source>
        <dbReference type="ARBA" id="ARBA00022630"/>
    </source>
</evidence>
<dbReference type="GO" id="GO:0071949">
    <property type="term" value="F:FAD binding"/>
    <property type="evidence" value="ECO:0007669"/>
    <property type="project" value="InterPro"/>
</dbReference>
<evidence type="ECO:0000256" key="4">
    <source>
        <dbReference type="ARBA" id="ARBA00022827"/>
    </source>
</evidence>
<evidence type="ECO:0000313" key="9">
    <source>
        <dbReference type="Proteomes" id="UP000006352"/>
    </source>
</evidence>
<dbReference type="Proteomes" id="UP000006352">
    <property type="component" value="Unassembled WGS sequence"/>
</dbReference>
<comment type="similarity">
    <text evidence="2">Belongs to the DAMOX/DASOX family.</text>
</comment>
<dbReference type="Gene3D" id="3.30.9.10">
    <property type="entry name" value="D-Amino Acid Oxidase, subunit A, domain 2"/>
    <property type="match status" value="1"/>
</dbReference>
<feature type="binding site" evidence="6">
    <location>
        <position position="166"/>
    </location>
    <ligand>
        <name>FAD</name>
        <dbReference type="ChEBI" id="CHEBI:57692"/>
    </ligand>
</feature>
<evidence type="ECO:0000256" key="2">
    <source>
        <dbReference type="ARBA" id="ARBA00006730"/>
    </source>
</evidence>
<name>J4H2B3_9APHY</name>
<evidence type="ECO:0000256" key="5">
    <source>
        <dbReference type="ARBA" id="ARBA00023002"/>
    </source>
</evidence>